<name>A0A917ZZ65_9ACTN</name>
<feature type="transmembrane region" description="Helical" evidence="1">
    <location>
        <begin position="248"/>
        <end position="269"/>
    </location>
</feature>
<feature type="transmembrane region" description="Helical" evidence="1">
    <location>
        <begin position="87"/>
        <end position="105"/>
    </location>
</feature>
<dbReference type="AlphaFoldDB" id="A0A917ZZ65"/>
<feature type="transmembrane region" description="Helical" evidence="1">
    <location>
        <begin position="510"/>
        <end position="534"/>
    </location>
</feature>
<reference evidence="2" key="1">
    <citation type="journal article" date="2014" name="Int. J. Syst. Evol. Microbiol.">
        <title>Complete genome sequence of Corynebacterium casei LMG S-19264T (=DSM 44701T), isolated from a smear-ripened cheese.</title>
        <authorList>
            <consortium name="US DOE Joint Genome Institute (JGI-PGF)"/>
            <person name="Walter F."/>
            <person name="Albersmeier A."/>
            <person name="Kalinowski J."/>
            <person name="Ruckert C."/>
        </authorList>
    </citation>
    <scope>NUCLEOTIDE SEQUENCE</scope>
    <source>
        <strain evidence="2">CGMCC 4.7201</strain>
    </source>
</reference>
<keyword evidence="1" id="KW-1133">Transmembrane helix</keyword>
<proteinExistence type="predicted"/>
<feature type="transmembrane region" description="Helical" evidence="1">
    <location>
        <begin position="351"/>
        <end position="373"/>
    </location>
</feature>
<feature type="transmembrane region" description="Helical" evidence="1">
    <location>
        <begin position="307"/>
        <end position="329"/>
    </location>
</feature>
<evidence type="ECO:0000256" key="1">
    <source>
        <dbReference type="SAM" id="Phobius"/>
    </source>
</evidence>
<feature type="transmembrane region" description="Helical" evidence="1">
    <location>
        <begin position="402"/>
        <end position="423"/>
    </location>
</feature>
<comment type="caution">
    <text evidence="2">The sequence shown here is derived from an EMBL/GenBank/DDBJ whole genome shotgun (WGS) entry which is preliminary data.</text>
</comment>
<feature type="transmembrane region" description="Helical" evidence="1">
    <location>
        <begin position="26"/>
        <end position="48"/>
    </location>
</feature>
<evidence type="ECO:0000313" key="3">
    <source>
        <dbReference type="Proteomes" id="UP000641932"/>
    </source>
</evidence>
<dbReference type="EMBL" id="BMMS01000047">
    <property type="protein sequence ID" value="GGO99688.1"/>
    <property type="molecule type" value="Genomic_DNA"/>
</dbReference>
<reference evidence="2" key="2">
    <citation type="submission" date="2020-09" db="EMBL/GenBank/DDBJ databases">
        <authorList>
            <person name="Sun Q."/>
            <person name="Zhou Y."/>
        </authorList>
    </citation>
    <scope>NUCLEOTIDE SEQUENCE</scope>
    <source>
        <strain evidence="2">CGMCC 4.7201</strain>
    </source>
</reference>
<dbReference type="Proteomes" id="UP000641932">
    <property type="component" value="Unassembled WGS sequence"/>
</dbReference>
<feature type="transmembrane region" description="Helical" evidence="1">
    <location>
        <begin position="126"/>
        <end position="152"/>
    </location>
</feature>
<accession>A0A917ZZ65</accession>
<organism evidence="2 3">
    <name type="scientific">Wenjunlia tyrosinilytica</name>
    <dbReference type="NCBI Taxonomy" id="1544741"/>
    <lineage>
        <taxon>Bacteria</taxon>
        <taxon>Bacillati</taxon>
        <taxon>Actinomycetota</taxon>
        <taxon>Actinomycetes</taxon>
        <taxon>Kitasatosporales</taxon>
        <taxon>Streptomycetaceae</taxon>
        <taxon>Wenjunlia</taxon>
    </lineage>
</organism>
<keyword evidence="1" id="KW-0812">Transmembrane</keyword>
<dbReference type="RefSeq" id="WP_189135556.1">
    <property type="nucleotide sequence ID" value="NZ_BMMS01000047.1"/>
</dbReference>
<feature type="transmembrane region" description="Helical" evidence="1">
    <location>
        <begin position="158"/>
        <end position="183"/>
    </location>
</feature>
<evidence type="ECO:0000313" key="2">
    <source>
        <dbReference type="EMBL" id="GGO99688.1"/>
    </source>
</evidence>
<feature type="transmembrane region" description="Helical" evidence="1">
    <location>
        <begin position="471"/>
        <end position="490"/>
    </location>
</feature>
<feature type="transmembrane region" description="Helical" evidence="1">
    <location>
        <begin position="443"/>
        <end position="464"/>
    </location>
</feature>
<keyword evidence="3" id="KW-1185">Reference proteome</keyword>
<sequence length="545" mass="55726">MTGRTAGLTGTVALTRLALRRDRLTLSAWVLGLSAFMAGITAMSVSGLPTRQDVIEQTELMAGNAAMRMLGLASGASVGGYTLVRGYLTLAVLAALMSTFAVVRHTRQNEETGRADLVGATAVGRYAGLAAGVVVTVGANIALSALLGLGMIVNGQPMAGSVTAGASVGAVGIVFAGVAAIAVQLSSTTRGASGIASAVLGLAFLLSGVGNMLGRADASGLRVVSAWPSWASPIGWGQQMRPFGGDRWWPLALFAVLFAVLLGVAGALVRRRDVGRGMLPERRGHAEAAPGLLSPFGLVRRLQRGALLAWAVGMLGFGLVLGAIGGEIADMDGSARYWYTRVGGTDRIVDAYRTSIIGMAGMAAAIYTVQILLRMHAEETEGRLEPVLATAVSRARWATGHIMNAVLGAAGLLLLFAVGMGVTAGRTLGGGVAAQLGDLTTAALAQLPGILALGGVVVAVVGLLPRWAGPVSWTVLMASVLLGPLFGPSLKWPQWAQDLSPFTHTPKAPAAAITMAPVLTLLVAFTALAVVGIVTSRHRNLALPA</sequence>
<gene>
    <name evidence="2" type="ORF">GCM10012280_66720</name>
</gene>
<keyword evidence="1" id="KW-0472">Membrane</keyword>
<protein>
    <submittedName>
        <fullName evidence="2">Exporter of polyketide antibiotics</fullName>
    </submittedName>
</protein>
<feature type="transmembrane region" description="Helical" evidence="1">
    <location>
        <begin position="195"/>
        <end position="214"/>
    </location>
</feature>